<reference evidence="7" key="1">
    <citation type="submission" date="2021-08" db="EMBL/GenBank/DDBJ databases">
        <title>Comparative analyses of Brucepasteria parasyntrophica and Teretinema zuelzerae.</title>
        <authorList>
            <person name="Song Y."/>
            <person name="Brune A."/>
        </authorList>
    </citation>
    <scope>NUCLEOTIDE SEQUENCE</scope>
    <source>
        <strain evidence="7">DSM 1903</strain>
    </source>
</reference>
<evidence type="ECO:0000313" key="7">
    <source>
        <dbReference type="EMBL" id="MCD1655410.1"/>
    </source>
</evidence>
<proteinExistence type="inferred from homology"/>
<keyword evidence="2 5" id="KW-0812">Transmembrane</keyword>
<sequence length="458" mass="50246">MALSRGKKLLFPLGQFGLVLSSYGVLRQFSDFYVSRPGSDSVFPVHLYQGYLFGLFTVAGLIIALSRIVDACACLCAGWLSDRFSPVRGFRRTGFMAFSVLPVALFSVLVFTPPTQELYRLNSVFVLVLSLLFFVFLSLYTVPYLALLAEIGRSPRVRMQLSTLMACATAFASLLGNRAFTFGALFSSRFGMSMEAGYRAVLAVFALLSAVCMLLPVLFLNESAETVASPVRDSFQDAVSAVFHDSHFKHYLIADILYRVSSAFIVYGFSYYVTGLLSLPQESGAFLLLVIFFANLALYIPVYVVSQRLGKRKILFIAFFMFMLFIAGGAFAGKYPISAMSQGYLFAFLLAIPLSVFSVVPNALISDLAVASERKTGVFRSGMYFGIHGFATRSAQLAAVVLVPLLLRIGSASEFARRAGITGMRVTLVLAAVFSLTGFLFLFGYHEKEVSVLLEKNP</sequence>
<protein>
    <submittedName>
        <fullName evidence="7">MFS transporter</fullName>
    </submittedName>
</protein>
<dbReference type="RefSeq" id="WP_230756546.1">
    <property type="nucleotide sequence ID" value="NZ_JAINWA010000003.1"/>
</dbReference>
<dbReference type="InterPro" id="IPR036259">
    <property type="entry name" value="MFS_trans_sf"/>
</dbReference>
<evidence type="ECO:0000256" key="3">
    <source>
        <dbReference type="ARBA" id="ARBA00022989"/>
    </source>
</evidence>
<dbReference type="SUPFAM" id="SSF103473">
    <property type="entry name" value="MFS general substrate transporter"/>
    <property type="match status" value="1"/>
</dbReference>
<dbReference type="PANTHER" id="PTHR11328:SF24">
    <property type="entry name" value="MAJOR FACILITATOR SUPERFAMILY (MFS) PROFILE DOMAIN-CONTAINING PROTEIN"/>
    <property type="match status" value="1"/>
</dbReference>
<comment type="caution">
    <text evidence="7">The sequence shown here is derived from an EMBL/GenBank/DDBJ whole genome shotgun (WGS) entry which is preliminary data.</text>
</comment>
<organism evidence="7 8">
    <name type="scientific">Teretinema zuelzerae</name>
    <dbReference type="NCBI Taxonomy" id="156"/>
    <lineage>
        <taxon>Bacteria</taxon>
        <taxon>Pseudomonadati</taxon>
        <taxon>Spirochaetota</taxon>
        <taxon>Spirochaetia</taxon>
        <taxon>Spirochaetales</taxon>
        <taxon>Treponemataceae</taxon>
        <taxon>Teretinema</taxon>
    </lineage>
</organism>
<feature type="transmembrane region" description="Helical" evidence="5">
    <location>
        <begin position="200"/>
        <end position="220"/>
    </location>
</feature>
<evidence type="ECO:0000256" key="5">
    <source>
        <dbReference type="SAM" id="Phobius"/>
    </source>
</evidence>
<dbReference type="GO" id="GO:0008643">
    <property type="term" value="P:carbohydrate transport"/>
    <property type="evidence" value="ECO:0007669"/>
    <property type="project" value="InterPro"/>
</dbReference>
<dbReference type="GO" id="GO:0005886">
    <property type="term" value="C:plasma membrane"/>
    <property type="evidence" value="ECO:0007669"/>
    <property type="project" value="TreeGrafter"/>
</dbReference>
<dbReference type="GO" id="GO:0015293">
    <property type="term" value="F:symporter activity"/>
    <property type="evidence" value="ECO:0007669"/>
    <property type="project" value="InterPro"/>
</dbReference>
<dbReference type="AlphaFoldDB" id="A0AAE3EJG9"/>
<dbReference type="Proteomes" id="UP001198163">
    <property type="component" value="Unassembled WGS sequence"/>
</dbReference>
<evidence type="ECO:0000313" key="8">
    <source>
        <dbReference type="Proteomes" id="UP001198163"/>
    </source>
</evidence>
<dbReference type="InterPro" id="IPR039672">
    <property type="entry name" value="MFS_2"/>
</dbReference>
<feature type="transmembrane region" description="Helical" evidence="5">
    <location>
        <begin position="93"/>
        <end position="112"/>
    </location>
</feature>
<feature type="transmembrane region" description="Helical" evidence="5">
    <location>
        <begin position="344"/>
        <end position="370"/>
    </location>
</feature>
<feature type="transmembrane region" description="Helical" evidence="5">
    <location>
        <begin position="426"/>
        <end position="445"/>
    </location>
</feature>
<evidence type="ECO:0000256" key="1">
    <source>
        <dbReference type="ARBA" id="ARBA00009617"/>
    </source>
</evidence>
<gene>
    <name evidence="7" type="ORF">K7J14_11960</name>
</gene>
<dbReference type="EMBL" id="JAINWA010000003">
    <property type="protein sequence ID" value="MCD1655410.1"/>
    <property type="molecule type" value="Genomic_DNA"/>
</dbReference>
<evidence type="ECO:0000259" key="6">
    <source>
        <dbReference type="PROSITE" id="PS50850"/>
    </source>
</evidence>
<keyword evidence="4 5" id="KW-0472">Membrane</keyword>
<accession>A0AAE3EJG9</accession>
<dbReference type="InterPro" id="IPR020846">
    <property type="entry name" value="MFS_dom"/>
</dbReference>
<comment type="similarity">
    <text evidence="1">Belongs to the sodium:galactoside symporter (TC 2.A.2) family.</text>
</comment>
<feature type="transmembrane region" description="Helical" evidence="5">
    <location>
        <begin position="161"/>
        <end position="180"/>
    </location>
</feature>
<keyword evidence="3 5" id="KW-1133">Transmembrane helix</keyword>
<feature type="transmembrane region" description="Helical" evidence="5">
    <location>
        <begin position="256"/>
        <end position="273"/>
    </location>
</feature>
<evidence type="ECO:0000256" key="2">
    <source>
        <dbReference type="ARBA" id="ARBA00022692"/>
    </source>
</evidence>
<dbReference type="PROSITE" id="PS50850">
    <property type="entry name" value="MFS"/>
    <property type="match status" value="1"/>
</dbReference>
<dbReference type="Pfam" id="PF13347">
    <property type="entry name" value="MFS_2"/>
    <property type="match status" value="1"/>
</dbReference>
<feature type="transmembrane region" description="Helical" evidence="5">
    <location>
        <begin position="285"/>
        <end position="305"/>
    </location>
</feature>
<feature type="transmembrane region" description="Helical" evidence="5">
    <location>
        <begin position="382"/>
        <end position="406"/>
    </location>
</feature>
<keyword evidence="8" id="KW-1185">Reference proteome</keyword>
<feature type="domain" description="Major facilitator superfamily (MFS) profile" evidence="6">
    <location>
        <begin position="17"/>
        <end position="450"/>
    </location>
</feature>
<name>A0AAE3EJG9_9SPIR</name>
<dbReference type="Gene3D" id="1.20.1250.20">
    <property type="entry name" value="MFS general substrate transporter like domains"/>
    <property type="match status" value="2"/>
</dbReference>
<evidence type="ECO:0000256" key="4">
    <source>
        <dbReference type="ARBA" id="ARBA00023136"/>
    </source>
</evidence>
<feature type="transmembrane region" description="Helical" evidence="5">
    <location>
        <begin position="51"/>
        <end position="81"/>
    </location>
</feature>
<dbReference type="PANTHER" id="PTHR11328">
    <property type="entry name" value="MAJOR FACILITATOR SUPERFAMILY DOMAIN-CONTAINING PROTEIN"/>
    <property type="match status" value="1"/>
</dbReference>
<feature type="transmembrane region" description="Helical" evidence="5">
    <location>
        <begin position="314"/>
        <end position="332"/>
    </location>
</feature>
<feature type="transmembrane region" description="Helical" evidence="5">
    <location>
        <begin position="124"/>
        <end position="149"/>
    </location>
</feature>